<keyword evidence="3" id="KW-1185">Reference proteome</keyword>
<name>A0AAV7LKI1_PLEWA</name>
<dbReference type="EMBL" id="JANPWB010000015">
    <property type="protein sequence ID" value="KAJ1091508.1"/>
    <property type="molecule type" value="Genomic_DNA"/>
</dbReference>
<reference evidence="2" key="1">
    <citation type="journal article" date="2022" name="bioRxiv">
        <title>Sequencing and chromosome-scale assembly of the giantPleurodeles waltlgenome.</title>
        <authorList>
            <person name="Brown T."/>
            <person name="Elewa A."/>
            <person name="Iarovenko S."/>
            <person name="Subramanian E."/>
            <person name="Araus A.J."/>
            <person name="Petzold A."/>
            <person name="Susuki M."/>
            <person name="Suzuki K.-i.T."/>
            <person name="Hayashi T."/>
            <person name="Toyoda A."/>
            <person name="Oliveira C."/>
            <person name="Osipova E."/>
            <person name="Leigh N.D."/>
            <person name="Simon A."/>
            <person name="Yun M.H."/>
        </authorList>
    </citation>
    <scope>NUCLEOTIDE SEQUENCE</scope>
    <source>
        <strain evidence="2">20211129_DDA</strain>
        <tissue evidence="2">Liver</tissue>
    </source>
</reference>
<proteinExistence type="predicted"/>
<evidence type="ECO:0000313" key="3">
    <source>
        <dbReference type="Proteomes" id="UP001066276"/>
    </source>
</evidence>
<accession>A0AAV7LKI1</accession>
<feature type="region of interest" description="Disordered" evidence="1">
    <location>
        <begin position="29"/>
        <end position="68"/>
    </location>
</feature>
<comment type="caution">
    <text evidence="2">The sequence shown here is derived from an EMBL/GenBank/DDBJ whole genome shotgun (WGS) entry which is preliminary data.</text>
</comment>
<dbReference type="Proteomes" id="UP001066276">
    <property type="component" value="Chromosome 11"/>
</dbReference>
<dbReference type="AlphaFoldDB" id="A0AAV7LKI1"/>
<evidence type="ECO:0000256" key="1">
    <source>
        <dbReference type="SAM" id="MobiDB-lite"/>
    </source>
</evidence>
<organism evidence="2 3">
    <name type="scientific">Pleurodeles waltl</name>
    <name type="common">Iberian ribbed newt</name>
    <dbReference type="NCBI Taxonomy" id="8319"/>
    <lineage>
        <taxon>Eukaryota</taxon>
        <taxon>Metazoa</taxon>
        <taxon>Chordata</taxon>
        <taxon>Craniata</taxon>
        <taxon>Vertebrata</taxon>
        <taxon>Euteleostomi</taxon>
        <taxon>Amphibia</taxon>
        <taxon>Batrachia</taxon>
        <taxon>Caudata</taxon>
        <taxon>Salamandroidea</taxon>
        <taxon>Salamandridae</taxon>
        <taxon>Pleurodelinae</taxon>
        <taxon>Pleurodeles</taxon>
    </lineage>
</organism>
<gene>
    <name evidence="2" type="ORF">NDU88_004629</name>
</gene>
<protein>
    <submittedName>
        <fullName evidence="2">Uncharacterized protein</fullName>
    </submittedName>
</protein>
<evidence type="ECO:0000313" key="2">
    <source>
        <dbReference type="EMBL" id="KAJ1091508.1"/>
    </source>
</evidence>
<sequence>MGVCVCGLLDRRKGFLLFEVSPALRARKNTTGRKKSGCPGEASVAEERQHSTPGMLVGRRGPRKQLRQLSARSETRLRWWERKKGG</sequence>